<gene>
    <name evidence="2" type="ORF">GCM10011487_04480</name>
</gene>
<feature type="compositionally biased region" description="Basic residues" evidence="1">
    <location>
        <begin position="11"/>
        <end position="29"/>
    </location>
</feature>
<dbReference type="RefSeq" id="WP_202626609.1">
    <property type="nucleotide sequence ID" value="NZ_BLJN01000001.1"/>
</dbReference>
<comment type="caution">
    <text evidence="2">The sequence shown here is derived from an EMBL/GenBank/DDBJ whole genome shotgun (WGS) entry which is preliminary data.</text>
</comment>
<dbReference type="AlphaFoldDB" id="A0A829Y695"/>
<reference evidence="3" key="1">
    <citation type="submission" date="2020-01" db="EMBL/GenBank/DDBJ databases">
        <title>'Steroidobacter agaridevorans' sp. nov., agar-degrading bacteria isolated from rhizosphere soils.</title>
        <authorList>
            <person name="Ikenaga M."/>
            <person name="Kataoka M."/>
            <person name="Murouchi A."/>
            <person name="Katsuragi S."/>
            <person name="Sakai M."/>
        </authorList>
    </citation>
    <scope>NUCLEOTIDE SEQUENCE [LARGE SCALE GENOMIC DNA]</scope>
    <source>
        <strain evidence="3">YU21-B</strain>
    </source>
</reference>
<dbReference type="EMBL" id="BLJN01000001">
    <property type="protein sequence ID" value="GFE78448.1"/>
    <property type="molecule type" value="Genomic_DNA"/>
</dbReference>
<evidence type="ECO:0000256" key="1">
    <source>
        <dbReference type="SAM" id="MobiDB-lite"/>
    </source>
</evidence>
<accession>A0A829Y695</accession>
<dbReference type="Pfam" id="PF11154">
    <property type="entry name" value="DUF2934"/>
    <property type="match status" value="1"/>
</dbReference>
<keyword evidence="3" id="KW-1185">Reference proteome</keyword>
<evidence type="ECO:0000313" key="3">
    <source>
        <dbReference type="Proteomes" id="UP000445000"/>
    </source>
</evidence>
<dbReference type="Proteomes" id="UP000445000">
    <property type="component" value="Unassembled WGS sequence"/>
</dbReference>
<sequence length="89" mass="9445">MEFTPDSSPAKRSRAQHKPAAAKKPRAARKSPTATAAVVAATPEPTPEDVGGMIATAAYYLAAARNFSPGHELDDWLEAERAVHAKLYG</sequence>
<dbReference type="InterPro" id="IPR021327">
    <property type="entry name" value="DUF2934"/>
</dbReference>
<proteinExistence type="predicted"/>
<name>A0A829Y695_9GAMM</name>
<evidence type="ECO:0008006" key="4">
    <source>
        <dbReference type="Google" id="ProtNLM"/>
    </source>
</evidence>
<protein>
    <recommendedName>
        <fullName evidence="4">DUF2934 domain-containing protein</fullName>
    </recommendedName>
</protein>
<evidence type="ECO:0000313" key="2">
    <source>
        <dbReference type="EMBL" id="GFE78448.1"/>
    </source>
</evidence>
<feature type="region of interest" description="Disordered" evidence="1">
    <location>
        <begin position="1"/>
        <end position="37"/>
    </location>
</feature>
<organism evidence="2 3">
    <name type="scientific">Steroidobacter agaridevorans</name>
    <dbReference type="NCBI Taxonomy" id="2695856"/>
    <lineage>
        <taxon>Bacteria</taxon>
        <taxon>Pseudomonadati</taxon>
        <taxon>Pseudomonadota</taxon>
        <taxon>Gammaproteobacteria</taxon>
        <taxon>Steroidobacterales</taxon>
        <taxon>Steroidobacteraceae</taxon>
        <taxon>Steroidobacter</taxon>
    </lineage>
</organism>